<name>A0ABS7NY97_9NOCA</name>
<feature type="transmembrane region" description="Helical" evidence="2">
    <location>
        <begin position="122"/>
        <end position="140"/>
    </location>
</feature>
<keyword evidence="4" id="KW-1185">Reference proteome</keyword>
<sequence>MSPDGVDPDRRPPPRPRVRVDPLREPVPDTPPRAVVPAVVAAVAGVLAVIVGAVAVAADLSGVRERLTAVVLTDAPETSAADAADTVTVTLAVAGAVAAVVVLLGLLGALQLRGRRPSSRGILVTTSVLAVAGSAAFLIATDDAVAGPWVYAPVIGAGLLVVGTVCACVPAVGRWLRAAHR</sequence>
<reference evidence="3 4" key="1">
    <citation type="submission" date="2020-06" db="EMBL/GenBank/DDBJ databases">
        <title>Taxonomy, biology and ecology of Rhodococcus bacteria occurring in California pistachio and other woody hosts as revealed by genome sequence analyses.</title>
        <authorList>
            <person name="Gai Y."/>
            <person name="Riely B."/>
        </authorList>
    </citation>
    <scope>NUCLEOTIDE SEQUENCE [LARGE SCALE GENOMIC DNA]</scope>
    <source>
        <strain evidence="3 4">BP-281</strain>
    </source>
</reference>
<keyword evidence="2" id="KW-0472">Membrane</keyword>
<comment type="caution">
    <text evidence="3">The sequence shown here is derived from an EMBL/GenBank/DDBJ whole genome shotgun (WGS) entry which is preliminary data.</text>
</comment>
<keyword evidence="2" id="KW-0812">Transmembrane</keyword>
<feature type="transmembrane region" description="Helical" evidence="2">
    <location>
        <begin position="89"/>
        <end position="110"/>
    </location>
</feature>
<protein>
    <submittedName>
        <fullName evidence="3">Uncharacterized protein</fullName>
    </submittedName>
</protein>
<dbReference type="EMBL" id="JABUBU010000001">
    <property type="protein sequence ID" value="MBY6365134.1"/>
    <property type="molecule type" value="Genomic_DNA"/>
</dbReference>
<accession>A0ABS7NY97</accession>
<evidence type="ECO:0000256" key="2">
    <source>
        <dbReference type="SAM" id="Phobius"/>
    </source>
</evidence>
<dbReference type="Proteomes" id="UP000825228">
    <property type="component" value="Unassembled WGS sequence"/>
</dbReference>
<feature type="region of interest" description="Disordered" evidence="1">
    <location>
        <begin position="1"/>
        <end position="29"/>
    </location>
</feature>
<feature type="compositionally biased region" description="Basic and acidic residues" evidence="1">
    <location>
        <begin position="7"/>
        <end position="27"/>
    </location>
</feature>
<evidence type="ECO:0000313" key="4">
    <source>
        <dbReference type="Proteomes" id="UP000825228"/>
    </source>
</evidence>
<evidence type="ECO:0000313" key="3">
    <source>
        <dbReference type="EMBL" id="MBY6365134.1"/>
    </source>
</evidence>
<organism evidence="3 4">
    <name type="scientific">Rhodococcoides corynebacterioides</name>
    <dbReference type="NCBI Taxonomy" id="53972"/>
    <lineage>
        <taxon>Bacteria</taxon>
        <taxon>Bacillati</taxon>
        <taxon>Actinomycetota</taxon>
        <taxon>Actinomycetes</taxon>
        <taxon>Mycobacteriales</taxon>
        <taxon>Nocardiaceae</taxon>
        <taxon>Rhodococcoides</taxon>
    </lineage>
</organism>
<feature type="transmembrane region" description="Helical" evidence="2">
    <location>
        <begin position="152"/>
        <end position="176"/>
    </location>
</feature>
<keyword evidence="2" id="KW-1133">Transmembrane helix</keyword>
<proteinExistence type="predicted"/>
<feature type="transmembrane region" description="Helical" evidence="2">
    <location>
        <begin position="34"/>
        <end position="58"/>
    </location>
</feature>
<evidence type="ECO:0000256" key="1">
    <source>
        <dbReference type="SAM" id="MobiDB-lite"/>
    </source>
</evidence>
<gene>
    <name evidence="3" type="ORF">HQ603_00035</name>
</gene>
<dbReference type="RefSeq" id="WP_222682388.1">
    <property type="nucleotide sequence ID" value="NZ_JABUBT010000002.1"/>
</dbReference>